<accession>A0A1D8NJP0</accession>
<dbReference type="VEuPathDB" id="FungiDB:YALI1_E27791g"/>
<dbReference type="Gene3D" id="3.40.30.10">
    <property type="entry name" value="Glutaredoxin"/>
    <property type="match status" value="1"/>
</dbReference>
<sequence>MKELTSTDEYFKAIHPATVSVVDFYADWCGPCKAVAPGYAKLAEQYKNQASFYKVNVDNNQGASSHAGVSAMPTFGVFKSGKLLETVRGADLGAVERLIKKHGAAAKPVYVTQGHVLGQKPMSAQATSSIRHVIQAILAYFVSLFSLLPLESATSFVEAAQARQKGREMQRQRAPPRGFDGSDRFSFNKKESPASTCSS</sequence>
<evidence type="ECO:0000256" key="1">
    <source>
        <dbReference type="ARBA" id="ARBA00023157"/>
    </source>
</evidence>
<proteinExistence type="predicted"/>
<keyword evidence="1" id="KW-1015">Disulfide bond</keyword>
<evidence type="ECO:0000259" key="3">
    <source>
        <dbReference type="PROSITE" id="PS51352"/>
    </source>
</evidence>
<dbReference type="EMBL" id="KZ859049">
    <property type="protein sequence ID" value="RDW24115.1"/>
    <property type="molecule type" value="Genomic_DNA"/>
</dbReference>
<dbReference type="EMBL" id="CP017557">
    <property type="protein sequence ID" value="AOW05850.1"/>
    <property type="molecule type" value="Genomic_DNA"/>
</dbReference>
<dbReference type="OMA" id="MTIHIES"/>
<dbReference type="PRINTS" id="PR00421">
    <property type="entry name" value="THIOREDOXIN"/>
</dbReference>
<reference evidence="5 7" key="2">
    <citation type="submission" date="2018-07" db="EMBL/GenBank/DDBJ databases">
        <title>Draft Genome Assemblies for Five Robust Yarrowia lipolytica Strains Exhibiting High Lipid Production and Pentose Sugar Utilization and Sugar Alcohol Secretion from Undetoxified Lignocellulosic Biomass Hydrolysates.</title>
        <authorList>
            <consortium name="DOE Joint Genome Institute"/>
            <person name="Walker C."/>
            <person name="Ryu S."/>
            <person name="Na H."/>
            <person name="Zane M."/>
            <person name="LaButti K."/>
            <person name="Lipzen A."/>
            <person name="Haridas S."/>
            <person name="Barry K."/>
            <person name="Grigoriev I.V."/>
            <person name="Quarterman J."/>
            <person name="Slininger P."/>
            <person name="Dien B."/>
            <person name="Trinh C.T."/>
        </authorList>
    </citation>
    <scope>NUCLEOTIDE SEQUENCE [LARGE SCALE GENOMIC DNA]</scope>
    <source>
        <strain evidence="5 7">YB392</strain>
    </source>
</reference>
<dbReference type="KEGG" id="yli:2912303"/>
<dbReference type="PANTHER" id="PTHR46115">
    <property type="entry name" value="THIOREDOXIN-LIKE PROTEIN 1"/>
    <property type="match status" value="1"/>
</dbReference>
<dbReference type="RefSeq" id="XP_504314.1">
    <property type="nucleotide sequence ID" value="XM_504314.1"/>
</dbReference>
<dbReference type="AlphaFoldDB" id="A0A1D8NJP0"/>
<protein>
    <submittedName>
        <fullName evidence="5">Thioredoxin-like protein</fullName>
    </submittedName>
</protein>
<evidence type="ECO:0000313" key="5">
    <source>
        <dbReference type="EMBL" id="RDW24115.1"/>
    </source>
</evidence>
<feature type="region of interest" description="Disordered" evidence="2">
    <location>
        <begin position="162"/>
        <end position="199"/>
    </location>
</feature>
<dbReference type="CDD" id="cd02947">
    <property type="entry name" value="TRX_family"/>
    <property type="match status" value="1"/>
</dbReference>
<dbReference type="InterPro" id="IPR013766">
    <property type="entry name" value="Thioredoxin_domain"/>
</dbReference>
<evidence type="ECO:0000313" key="4">
    <source>
        <dbReference type="EMBL" id="AOW05850.1"/>
    </source>
</evidence>
<evidence type="ECO:0000313" key="6">
    <source>
        <dbReference type="Proteomes" id="UP000182444"/>
    </source>
</evidence>
<dbReference type="Pfam" id="PF00085">
    <property type="entry name" value="Thioredoxin"/>
    <property type="match status" value="1"/>
</dbReference>
<dbReference type="SUPFAM" id="SSF52833">
    <property type="entry name" value="Thioredoxin-like"/>
    <property type="match status" value="1"/>
</dbReference>
<evidence type="ECO:0000313" key="7">
    <source>
        <dbReference type="Proteomes" id="UP000256601"/>
    </source>
</evidence>
<dbReference type="Proteomes" id="UP000182444">
    <property type="component" value="Chromosome 1E"/>
</dbReference>
<reference evidence="4 6" key="1">
    <citation type="journal article" date="2016" name="PLoS ONE">
        <title>Sequence Assembly of Yarrowia lipolytica Strain W29/CLIB89 Shows Transposable Element Diversity.</title>
        <authorList>
            <person name="Magnan C."/>
            <person name="Yu J."/>
            <person name="Chang I."/>
            <person name="Jahn E."/>
            <person name="Kanomata Y."/>
            <person name="Wu J."/>
            <person name="Zeller M."/>
            <person name="Oakes M."/>
            <person name="Baldi P."/>
            <person name="Sandmeyer S."/>
        </authorList>
    </citation>
    <scope>NUCLEOTIDE SEQUENCE [LARGE SCALE GENOMIC DNA]</scope>
    <source>
        <strain evidence="4">CLIB89</strain>
        <strain evidence="6">CLIB89(W29)</strain>
    </source>
</reference>
<feature type="compositionally biased region" description="Basic and acidic residues" evidence="2">
    <location>
        <begin position="180"/>
        <end position="192"/>
    </location>
</feature>
<gene>
    <name evidence="5" type="ORF">B0I71DRAFT_86743</name>
    <name evidence="4" type="ORF">YALI1_E27791g</name>
</gene>
<dbReference type="PROSITE" id="PS51352">
    <property type="entry name" value="THIOREDOXIN_2"/>
    <property type="match status" value="1"/>
</dbReference>
<organism evidence="4 6">
    <name type="scientific">Yarrowia lipolytica</name>
    <name type="common">Candida lipolytica</name>
    <dbReference type="NCBI Taxonomy" id="4952"/>
    <lineage>
        <taxon>Eukaryota</taxon>
        <taxon>Fungi</taxon>
        <taxon>Dikarya</taxon>
        <taxon>Ascomycota</taxon>
        <taxon>Saccharomycotina</taxon>
        <taxon>Dipodascomycetes</taxon>
        <taxon>Dipodascales</taxon>
        <taxon>Dipodascales incertae sedis</taxon>
        <taxon>Yarrowia</taxon>
    </lineage>
</organism>
<dbReference type="VEuPathDB" id="FungiDB:YALI0_E23540g"/>
<dbReference type="eggNOG" id="KOG0907">
    <property type="taxonomic scope" value="Eukaryota"/>
</dbReference>
<feature type="domain" description="Thioredoxin" evidence="3">
    <location>
        <begin position="1"/>
        <end position="104"/>
    </location>
</feature>
<name>A0A1D8NJP0_YARLL</name>
<evidence type="ECO:0000256" key="2">
    <source>
        <dbReference type="SAM" id="MobiDB-lite"/>
    </source>
</evidence>
<dbReference type="InterPro" id="IPR036249">
    <property type="entry name" value="Thioredoxin-like_sf"/>
</dbReference>
<dbReference type="PROSITE" id="PS00194">
    <property type="entry name" value="THIOREDOXIN_1"/>
    <property type="match status" value="1"/>
</dbReference>
<dbReference type="GeneID" id="2912303"/>
<dbReference type="OrthoDB" id="10263751at2759"/>
<dbReference type="Proteomes" id="UP000256601">
    <property type="component" value="Unassembled WGS sequence"/>
</dbReference>
<dbReference type="InterPro" id="IPR017937">
    <property type="entry name" value="Thioredoxin_CS"/>
</dbReference>